<dbReference type="Proteomes" id="UP000077069">
    <property type="component" value="Unassembled WGS sequence"/>
</dbReference>
<dbReference type="GeneID" id="28763043"/>
<evidence type="ECO:0000313" key="1">
    <source>
        <dbReference type="EMBL" id="OAG00221.1"/>
    </source>
</evidence>
<protein>
    <submittedName>
        <fullName evidence="1">Uncharacterized protein</fullName>
    </submittedName>
</protein>
<reference evidence="1 2" key="1">
    <citation type="submission" date="2016-05" db="EMBL/GenBank/DDBJ databases">
        <title>Comparative analysis of secretome profiles of manganese(II)-oxidizing ascomycete fungi.</title>
        <authorList>
            <consortium name="DOE Joint Genome Institute"/>
            <person name="Zeiner C.A."/>
            <person name="Purvine S.O."/>
            <person name="Zink E.M."/>
            <person name="Wu S."/>
            <person name="Pasa-Tolic L."/>
            <person name="Chaput D.L."/>
            <person name="Haridas S."/>
            <person name="Grigoriev I.V."/>
            <person name="Santelli C.M."/>
            <person name="Hansel C.M."/>
        </authorList>
    </citation>
    <scope>NUCLEOTIDE SEQUENCE [LARGE SCALE GENOMIC DNA]</scope>
    <source>
        <strain evidence="1 2">AP3s5-JAC2a</strain>
    </source>
</reference>
<dbReference type="RefSeq" id="XP_018030586.1">
    <property type="nucleotide sequence ID" value="XM_018179557.1"/>
</dbReference>
<dbReference type="EMBL" id="KV441560">
    <property type="protein sequence ID" value="OAG00221.1"/>
    <property type="molecule type" value="Genomic_DNA"/>
</dbReference>
<dbReference type="AlphaFoldDB" id="A0A177BZ26"/>
<accession>A0A177BZ26</accession>
<organism evidence="1 2">
    <name type="scientific">Paraphaeosphaeria sporulosa</name>
    <dbReference type="NCBI Taxonomy" id="1460663"/>
    <lineage>
        <taxon>Eukaryota</taxon>
        <taxon>Fungi</taxon>
        <taxon>Dikarya</taxon>
        <taxon>Ascomycota</taxon>
        <taxon>Pezizomycotina</taxon>
        <taxon>Dothideomycetes</taxon>
        <taxon>Pleosporomycetidae</taxon>
        <taxon>Pleosporales</taxon>
        <taxon>Massarineae</taxon>
        <taxon>Didymosphaeriaceae</taxon>
        <taxon>Paraphaeosphaeria</taxon>
    </lineage>
</organism>
<sequence length="62" mass="7005">MELPLPKLSFSWSHRTLRIQAMKNFPQIPQIQMVLRATQVAWRDVQNVGGACSSAVSMPPVR</sequence>
<keyword evidence="2" id="KW-1185">Reference proteome</keyword>
<proteinExistence type="predicted"/>
<dbReference type="InParanoid" id="A0A177BZ26"/>
<evidence type="ECO:0000313" key="2">
    <source>
        <dbReference type="Proteomes" id="UP000077069"/>
    </source>
</evidence>
<name>A0A177BZ26_9PLEO</name>
<gene>
    <name evidence="1" type="ORF">CC84DRAFT_1169051</name>
</gene>